<proteinExistence type="predicted"/>
<dbReference type="InterPro" id="IPR052913">
    <property type="entry name" value="Glycopeptide_resist_protein"/>
</dbReference>
<dbReference type="PANTHER" id="PTHR35788:SF1">
    <property type="entry name" value="EXPORTED PROTEIN"/>
    <property type="match status" value="1"/>
</dbReference>
<feature type="domain" description="YoaR-like putative peptidoglycan binding" evidence="2">
    <location>
        <begin position="102"/>
        <end position="216"/>
    </location>
</feature>
<evidence type="ECO:0000313" key="4">
    <source>
        <dbReference type="Proteomes" id="UP000199309"/>
    </source>
</evidence>
<dbReference type="EMBL" id="FNHQ01000009">
    <property type="protein sequence ID" value="SDM60019.1"/>
    <property type="molecule type" value="Genomic_DNA"/>
</dbReference>
<dbReference type="Pfam" id="PF04294">
    <property type="entry name" value="VanW"/>
    <property type="match status" value="1"/>
</dbReference>
<keyword evidence="4" id="KW-1185">Reference proteome</keyword>
<evidence type="ECO:0000313" key="3">
    <source>
        <dbReference type="EMBL" id="SDM60019.1"/>
    </source>
</evidence>
<reference evidence="3 4" key="1">
    <citation type="submission" date="2016-10" db="EMBL/GenBank/DDBJ databases">
        <authorList>
            <person name="de Groot N.N."/>
        </authorList>
    </citation>
    <scope>NUCLEOTIDE SEQUENCE [LARGE SCALE GENOMIC DNA]</scope>
    <source>
        <strain evidence="3 4">DSM 16981</strain>
    </source>
</reference>
<dbReference type="Pfam" id="PF12229">
    <property type="entry name" value="PG_binding_4"/>
    <property type="match status" value="1"/>
</dbReference>
<accession>A0A1G9UJC3</accession>
<keyword evidence="1" id="KW-0812">Transmembrane</keyword>
<dbReference type="RefSeq" id="WP_245675097.1">
    <property type="nucleotide sequence ID" value="NZ_FNHQ01000009.1"/>
</dbReference>
<dbReference type="InterPro" id="IPR007391">
    <property type="entry name" value="Vancomycin_resist_VanW"/>
</dbReference>
<sequence length="492" mass="55257">MTEEEQERKERMREYRRRYQEKHGIRHHHIPWKKGFIAFGIICALSTGGFLFAQSKTIDFVTLDGQPVANMTEDDIQQYLDERENDLHKKTLSLTAQGVDETLSLKKMNGHYDRQRINDDIFLVGRIGTPIQRIADVYTTLRYGKNVPLAIEVNDDMLTDFTNHIHDKYDVEEKNAYAVPNGSSVVLHNGTDRIVIDAGQLKNQILDELHKGNTGDIAITVQDRKEPAIKEKDLKGIDTVLSYYTTHFDASAADRDENIKICQNLLTHALVPAGKAFSFNDTVGTRTRDKGYKDAPVYFDNKVVMDAGGGVCQVSTTLFNAALRAGLIIDHRSPHFAPAEYVPVGMDATVADGSLDFGFTNPFKHPIYIYTAMTGSALTVYILGNSADTCEVSFTTLSQKTLPHKVVYKHDDSVTDDVREQEGYDGHDVTIRRDVSYKDGDKYTDKIVSHYDPNTLIIRTSGPSSEQTVQDTNLDGETPQDVIINKLHDMTD</sequence>
<dbReference type="AlphaFoldDB" id="A0A1G9UJC3"/>
<protein>
    <submittedName>
        <fullName evidence="3">Putative peptidoglycan binding domain-containing protein</fullName>
    </submittedName>
</protein>
<dbReference type="PANTHER" id="PTHR35788">
    <property type="entry name" value="EXPORTED PROTEIN-RELATED"/>
    <property type="match status" value="1"/>
</dbReference>
<keyword evidence="1" id="KW-1133">Transmembrane helix</keyword>
<dbReference type="InterPro" id="IPR022029">
    <property type="entry name" value="YoaR-like_PG-bd"/>
</dbReference>
<evidence type="ECO:0000259" key="2">
    <source>
        <dbReference type="Pfam" id="PF12229"/>
    </source>
</evidence>
<dbReference type="Proteomes" id="UP000199309">
    <property type="component" value="Unassembled WGS sequence"/>
</dbReference>
<dbReference type="STRING" id="349095.SAMN05660299_01203"/>
<feature type="transmembrane region" description="Helical" evidence="1">
    <location>
        <begin position="35"/>
        <end position="53"/>
    </location>
</feature>
<evidence type="ECO:0000256" key="1">
    <source>
        <dbReference type="SAM" id="Phobius"/>
    </source>
</evidence>
<organism evidence="3 4">
    <name type="scientific">Megasphaera paucivorans</name>
    <dbReference type="NCBI Taxonomy" id="349095"/>
    <lineage>
        <taxon>Bacteria</taxon>
        <taxon>Bacillati</taxon>
        <taxon>Bacillota</taxon>
        <taxon>Negativicutes</taxon>
        <taxon>Veillonellales</taxon>
        <taxon>Veillonellaceae</taxon>
        <taxon>Megasphaera</taxon>
    </lineage>
</organism>
<keyword evidence="1" id="KW-0472">Membrane</keyword>
<name>A0A1G9UJC3_9FIRM</name>
<gene>
    <name evidence="3" type="ORF">SAMN05660299_01203</name>
</gene>